<dbReference type="PANTHER" id="PTHR10900">
    <property type="entry name" value="PERIOSTIN-RELATED"/>
    <property type="match status" value="1"/>
</dbReference>
<reference evidence="2 3" key="1">
    <citation type="journal article" date="2012" name="Science">
        <title>The Paleozoic origin of enzymatic lignin decomposition reconstructed from 31 fungal genomes.</title>
        <authorList>
            <person name="Floudas D."/>
            <person name="Binder M."/>
            <person name="Riley R."/>
            <person name="Barry K."/>
            <person name="Blanchette R.A."/>
            <person name="Henrissat B."/>
            <person name="Martinez A.T."/>
            <person name="Otillar R."/>
            <person name="Spatafora J.W."/>
            <person name="Yadav J.S."/>
            <person name="Aerts A."/>
            <person name="Benoit I."/>
            <person name="Boyd A."/>
            <person name="Carlson A."/>
            <person name="Copeland A."/>
            <person name="Coutinho P.M."/>
            <person name="de Vries R.P."/>
            <person name="Ferreira P."/>
            <person name="Findley K."/>
            <person name="Foster B."/>
            <person name="Gaskell J."/>
            <person name="Glotzer D."/>
            <person name="Gorecki P."/>
            <person name="Heitman J."/>
            <person name="Hesse C."/>
            <person name="Hori C."/>
            <person name="Igarashi K."/>
            <person name="Jurgens J.A."/>
            <person name="Kallen N."/>
            <person name="Kersten P."/>
            <person name="Kohler A."/>
            <person name="Kuees U."/>
            <person name="Kumar T.K.A."/>
            <person name="Kuo A."/>
            <person name="LaButti K."/>
            <person name="Larrondo L.F."/>
            <person name="Lindquist E."/>
            <person name="Ling A."/>
            <person name="Lombard V."/>
            <person name="Lucas S."/>
            <person name="Lundell T."/>
            <person name="Martin R."/>
            <person name="McLaughlin D.J."/>
            <person name="Morgenstern I."/>
            <person name="Morin E."/>
            <person name="Murat C."/>
            <person name="Nagy L.G."/>
            <person name="Nolan M."/>
            <person name="Ohm R.A."/>
            <person name="Patyshakuliyeva A."/>
            <person name="Rokas A."/>
            <person name="Ruiz-Duenas F.J."/>
            <person name="Sabat G."/>
            <person name="Salamov A."/>
            <person name="Samejima M."/>
            <person name="Schmutz J."/>
            <person name="Slot J.C."/>
            <person name="St John F."/>
            <person name="Stenlid J."/>
            <person name="Sun H."/>
            <person name="Sun S."/>
            <person name="Syed K."/>
            <person name="Tsang A."/>
            <person name="Wiebenga A."/>
            <person name="Young D."/>
            <person name="Pisabarro A."/>
            <person name="Eastwood D.C."/>
            <person name="Martin F."/>
            <person name="Cullen D."/>
            <person name="Grigoriev I.V."/>
            <person name="Hibbett D.S."/>
        </authorList>
    </citation>
    <scope>NUCLEOTIDE SEQUENCE [LARGE SCALE GENOMIC DNA]</scope>
    <source>
        <strain evidence="2 3">DJM-731 SS1</strain>
    </source>
</reference>
<dbReference type="Gene3D" id="2.30.180.10">
    <property type="entry name" value="FAS1 domain"/>
    <property type="match status" value="2"/>
</dbReference>
<sequence>MLFERYFYLEQEGSGCAHSPSLGKPRRLLNPTRGSSVVAVTLASSALALVTPEPREPQLSILPVDGCESLLSQGIANLWEGLEEQLKWVEHLWSSDEIEIVCEEQLEKEDEEPRKKTAYEILSKDDKFSKFFFLVTHDPLSVAYLSRESGNFTLFAPTNAAFPAPSPHEFLLEFGNPLALETLHRYFSHNPNGRGWEHLAAVRILHALLQYHIIPKSAHPIFELAEFSTVATGLTVPGALLGAAQRINLSPALRPLPTIQLNFAGHIVAADLHASNGIVHGVSSALQPGLSAMDELYAVPWLFPFTRQQAPWVLGITASALEKTGLNKVVDHKPVFHRPGPFAVPAAHEDVQDGIDAAEEMWLNITAESLAPIPLPGLSWEGSPAVTVFAPTNKAWSLLPPRLSKWFHSPWGEFALDKLLKYHVINGTVLFADYVHPPIVPSLLRARDGIGPRPDFEDCGPADPVQDWTDWTVAIPTESSEETNMWPTYDYLLFLPTLLGKNFTLPVRISKDPLFPLPPPGQGREVAVYRMWAQGVPVAIRDVPVRNGVIQAVERVLNPLAGNHKEKRCHMGGVQEGGEAVEKQEVEDEWEGWEEWFVKWAMEALDEALV</sequence>
<dbReference type="Pfam" id="PF02469">
    <property type="entry name" value="Fasciclin"/>
    <property type="match status" value="1"/>
</dbReference>
<gene>
    <name evidence="2" type="ORF">DACRYDRAFT_105857</name>
</gene>
<dbReference type="InterPro" id="IPR050904">
    <property type="entry name" value="Adhesion/Biosynth-related"/>
</dbReference>
<dbReference type="GO" id="GO:0005615">
    <property type="term" value="C:extracellular space"/>
    <property type="evidence" value="ECO:0007669"/>
    <property type="project" value="TreeGrafter"/>
</dbReference>
<feature type="domain" description="FAS1" evidence="1">
    <location>
        <begin position="348"/>
        <end position="557"/>
    </location>
</feature>
<dbReference type="PANTHER" id="PTHR10900:SF125">
    <property type="entry name" value="FAS1 DOMAIN-CONTAINING PROTEIN YLR001C"/>
    <property type="match status" value="1"/>
</dbReference>
<dbReference type="HOGENOM" id="CLU_026509_0_0_1"/>
<dbReference type="Proteomes" id="UP000030653">
    <property type="component" value="Unassembled WGS sequence"/>
</dbReference>
<accession>M5G4X6</accession>
<dbReference type="RefSeq" id="XP_040630593.1">
    <property type="nucleotide sequence ID" value="XM_040768155.1"/>
</dbReference>
<dbReference type="InterPro" id="IPR000782">
    <property type="entry name" value="FAS1_domain"/>
</dbReference>
<dbReference type="OrthoDB" id="7700931at2759"/>
<evidence type="ECO:0000259" key="1">
    <source>
        <dbReference type="PROSITE" id="PS50213"/>
    </source>
</evidence>
<protein>
    <recommendedName>
        <fullName evidence="1">FAS1 domain-containing protein</fullName>
    </recommendedName>
</protein>
<dbReference type="PROSITE" id="PS50213">
    <property type="entry name" value="FAS1"/>
    <property type="match status" value="2"/>
</dbReference>
<dbReference type="AlphaFoldDB" id="M5G4X6"/>
<dbReference type="STRING" id="1858805.M5G4X6"/>
<keyword evidence="3" id="KW-1185">Reference proteome</keyword>
<dbReference type="InterPro" id="IPR036378">
    <property type="entry name" value="FAS1_dom_sf"/>
</dbReference>
<dbReference type="SUPFAM" id="SSF82153">
    <property type="entry name" value="FAS1 domain"/>
    <property type="match status" value="2"/>
</dbReference>
<evidence type="ECO:0000313" key="3">
    <source>
        <dbReference type="Proteomes" id="UP000030653"/>
    </source>
</evidence>
<dbReference type="SMART" id="SM00554">
    <property type="entry name" value="FAS1"/>
    <property type="match status" value="2"/>
</dbReference>
<evidence type="ECO:0000313" key="2">
    <source>
        <dbReference type="EMBL" id="EJU03699.1"/>
    </source>
</evidence>
<name>M5G4X6_DACPD</name>
<proteinExistence type="predicted"/>
<dbReference type="EMBL" id="JH795859">
    <property type="protein sequence ID" value="EJU03699.1"/>
    <property type="molecule type" value="Genomic_DNA"/>
</dbReference>
<organism evidence="2 3">
    <name type="scientific">Dacryopinax primogenitus (strain DJM 731)</name>
    <name type="common">Brown rot fungus</name>
    <dbReference type="NCBI Taxonomy" id="1858805"/>
    <lineage>
        <taxon>Eukaryota</taxon>
        <taxon>Fungi</taxon>
        <taxon>Dikarya</taxon>
        <taxon>Basidiomycota</taxon>
        <taxon>Agaricomycotina</taxon>
        <taxon>Dacrymycetes</taxon>
        <taxon>Dacrymycetales</taxon>
        <taxon>Dacrymycetaceae</taxon>
        <taxon>Dacryopinax</taxon>
    </lineage>
</organism>
<dbReference type="GeneID" id="63683217"/>
<feature type="domain" description="FAS1" evidence="1">
    <location>
        <begin position="115"/>
        <end position="286"/>
    </location>
</feature>